<proteinExistence type="predicted"/>
<accession>A0A2S8GSJ5</accession>
<sequence length="62" mass="7011">METPDTLVSQCRNVAKMPDGPQKDSMKEIGEEMLIEREQRGEITAALREQLVRILHSGVESE</sequence>
<reference evidence="1 2" key="1">
    <citation type="submission" date="2018-02" db="EMBL/GenBank/DDBJ databases">
        <title>Comparative genomes isolates from brazilian mangrove.</title>
        <authorList>
            <person name="Araujo J.E."/>
            <person name="Taketani R.G."/>
            <person name="Silva M.C.P."/>
            <person name="Loureco M.V."/>
            <person name="Andreote F.D."/>
        </authorList>
    </citation>
    <scope>NUCLEOTIDE SEQUENCE [LARGE SCALE GENOMIC DNA]</scope>
    <source>
        <strain evidence="1 2">Nap-Phe MGV</strain>
    </source>
</reference>
<protein>
    <submittedName>
        <fullName evidence="1">Uncharacterized protein</fullName>
    </submittedName>
</protein>
<gene>
    <name evidence="1" type="ORF">C5Y93_04975</name>
</gene>
<name>A0A2S8GSJ5_9BACT</name>
<evidence type="ECO:0000313" key="2">
    <source>
        <dbReference type="Proteomes" id="UP000237819"/>
    </source>
</evidence>
<dbReference type="Proteomes" id="UP000237819">
    <property type="component" value="Unassembled WGS sequence"/>
</dbReference>
<comment type="caution">
    <text evidence="1">The sequence shown here is derived from an EMBL/GenBank/DDBJ whole genome shotgun (WGS) entry which is preliminary data.</text>
</comment>
<dbReference type="AlphaFoldDB" id="A0A2S8GSJ5"/>
<organism evidence="1 2">
    <name type="scientific">Blastopirellula marina</name>
    <dbReference type="NCBI Taxonomy" id="124"/>
    <lineage>
        <taxon>Bacteria</taxon>
        <taxon>Pseudomonadati</taxon>
        <taxon>Planctomycetota</taxon>
        <taxon>Planctomycetia</taxon>
        <taxon>Pirellulales</taxon>
        <taxon>Pirellulaceae</taxon>
        <taxon>Blastopirellula</taxon>
    </lineage>
</organism>
<evidence type="ECO:0000313" key="1">
    <source>
        <dbReference type="EMBL" id="PQO47399.1"/>
    </source>
</evidence>
<dbReference type="EMBL" id="PUHZ01000005">
    <property type="protein sequence ID" value="PQO47399.1"/>
    <property type="molecule type" value="Genomic_DNA"/>
</dbReference>